<keyword evidence="2" id="KW-1133">Transmembrane helix</keyword>
<dbReference type="AlphaFoldDB" id="Q82UP1"/>
<feature type="transmembrane region" description="Helical" evidence="2">
    <location>
        <begin position="7"/>
        <end position="30"/>
    </location>
</feature>
<dbReference type="KEGG" id="neu:NE1441"/>
<organism evidence="3 4">
    <name type="scientific">Nitrosomonas europaea (strain ATCC 19718 / CIP 103999 / KCTC 2705 / NBRC 14298)</name>
    <dbReference type="NCBI Taxonomy" id="228410"/>
    <lineage>
        <taxon>Bacteria</taxon>
        <taxon>Pseudomonadati</taxon>
        <taxon>Pseudomonadota</taxon>
        <taxon>Betaproteobacteria</taxon>
        <taxon>Nitrosomonadales</taxon>
        <taxon>Nitrosomonadaceae</taxon>
        <taxon>Nitrosomonas</taxon>
    </lineage>
</organism>
<evidence type="ECO:0000256" key="2">
    <source>
        <dbReference type="SAM" id="Phobius"/>
    </source>
</evidence>
<proteinExistence type="predicted"/>
<gene>
    <name evidence="3" type="ordered locus">NE1441</name>
</gene>
<dbReference type="eggNOG" id="ENOG50315T0">
    <property type="taxonomic scope" value="Bacteria"/>
</dbReference>
<dbReference type="EMBL" id="AL954747">
    <property type="protein sequence ID" value="CAD85352.1"/>
    <property type="molecule type" value="Genomic_DNA"/>
</dbReference>
<feature type="compositionally biased region" description="Basic and acidic residues" evidence="1">
    <location>
        <begin position="67"/>
        <end position="80"/>
    </location>
</feature>
<evidence type="ECO:0000256" key="1">
    <source>
        <dbReference type="SAM" id="MobiDB-lite"/>
    </source>
</evidence>
<dbReference type="STRING" id="228410.NE1441"/>
<dbReference type="GeneID" id="87104615"/>
<dbReference type="Proteomes" id="UP000001416">
    <property type="component" value="Chromosome"/>
</dbReference>
<protein>
    <recommendedName>
        <fullName evidence="5">Lipoprotein</fullName>
    </recommendedName>
</protein>
<name>Q82UP1_NITEU</name>
<dbReference type="HOGENOM" id="CLU_2586115_0_0_4"/>
<dbReference type="RefSeq" id="WP_011112009.1">
    <property type="nucleotide sequence ID" value="NC_004757.1"/>
</dbReference>
<keyword evidence="2" id="KW-0812">Transmembrane</keyword>
<feature type="region of interest" description="Disordered" evidence="1">
    <location>
        <begin position="48"/>
        <end position="80"/>
    </location>
</feature>
<accession>Q82UP1</accession>
<evidence type="ECO:0000313" key="3">
    <source>
        <dbReference type="EMBL" id="CAD85352.1"/>
    </source>
</evidence>
<dbReference type="PROSITE" id="PS51257">
    <property type="entry name" value="PROKAR_LIPOPROTEIN"/>
    <property type="match status" value="1"/>
</dbReference>
<evidence type="ECO:0008006" key="5">
    <source>
        <dbReference type="Google" id="ProtNLM"/>
    </source>
</evidence>
<sequence length="80" mass="8572">MTMTKSYYTPILLVAAGFVLTGCVTINIYFPAAAAEKVADKIIEEVWQTDGNSGKNDRSGNKPGNDVSDKTDSETGKTKP</sequence>
<keyword evidence="2" id="KW-0472">Membrane</keyword>
<keyword evidence="4" id="KW-1185">Reference proteome</keyword>
<evidence type="ECO:0000313" key="4">
    <source>
        <dbReference type="Proteomes" id="UP000001416"/>
    </source>
</evidence>
<reference evidence="3 4" key="1">
    <citation type="journal article" date="2003" name="J. Bacteriol.">
        <title>Complete genome sequence of the ammonia-oxidizing bacterium and obligate chemolithoautotroph Nitrosomonas europaea.</title>
        <authorList>
            <person name="Chain P."/>
            <person name="Lamerdin J."/>
            <person name="Larimer F."/>
            <person name="Regala W."/>
            <person name="Land M."/>
            <person name="Hauser L."/>
            <person name="Hooper A."/>
            <person name="Klotz M."/>
            <person name="Norton J."/>
            <person name="Sayavedra-Soto L."/>
            <person name="Arciero D."/>
            <person name="Hommes N."/>
            <person name="Whittaker M."/>
            <person name="Arp D."/>
        </authorList>
    </citation>
    <scope>NUCLEOTIDE SEQUENCE [LARGE SCALE GENOMIC DNA]</scope>
    <source>
        <strain evidence="4">ATCC 19718 / CIP 103999 / KCTC 2705 / NBRC 14298</strain>
    </source>
</reference>